<gene>
    <name evidence="1" type="ORF">B1J93_19390</name>
</gene>
<comment type="caution">
    <text evidence="1">The sequence shown here is derived from an EMBL/GenBank/DDBJ whole genome shotgun (WGS) entry which is preliminary data.</text>
</comment>
<dbReference type="AlphaFoldDB" id="A0A1T1DGC5"/>
<accession>A0A1T1DGC5</accession>
<protein>
    <submittedName>
        <fullName evidence="1">Uncharacterized protein</fullName>
    </submittedName>
</protein>
<name>A0A1T1DGC5_9LEPT</name>
<proteinExistence type="predicted"/>
<evidence type="ECO:0000313" key="2">
    <source>
        <dbReference type="Proteomes" id="UP000191008"/>
    </source>
</evidence>
<sequence>MNFKINLCLEAFWTIDSIVLNHSFTFLKYRYFEVRTFDFKTSFKKYLESHLKPKQLLQLFLKKAFIVDLCLGRSWFYTFQFSQFHYVKV</sequence>
<dbReference type="Proteomes" id="UP000191008">
    <property type="component" value="Unassembled WGS sequence"/>
</dbReference>
<evidence type="ECO:0000313" key="1">
    <source>
        <dbReference type="EMBL" id="OOV39770.1"/>
    </source>
</evidence>
<dbReference type="EMBL" id="MVIT01000078">
    <property type="protein sequence ID" value="OOV39770.1"/>
    <property type="molecule type" value="Genomic_DNA"/>
</dbReference>
<reference evidence="1 2" key="1">
    <citation type="submission" date="2017-02" db="EMBL/GenBank/DDBJ databases">
        <title>Comparative genomic analysis of Brazilian Leptospira kirschneri strains of different serogroups.</title>
        <authorList>
            <person name="Moreno L.Z."/>
            <person name="Miraglia F."/>
            <person name="Kremer F.S."/>
            <person name="Eslabao M.R."/>
            <person name="Lilenbaum W."/>
            <person name="Dellagostin O.A."/>
            <person name="Moreno A.M."/>
        </authorList>
    </citation>
    <scope>NUCLEOTIDE SEQUENCE [LARGE SCALE GENOMIC DNA]</scope>
    <source>
        <strain evidence="1 2">M110/06</strain>
    </source>
</reference>
<organism evidence="1 2">
    <name type="scientific">Leptospira kirschneri serovar Pomona</name>
    <dbReference type="NCBI Taxonomy" id="561005"/>
    <lineage>
        <taxon>Bacteria</taxon>
        <taxon>Pseudomonadati</taxon>
        <taxon>Spirochaetota</taxon>
        <taxon>Spirochaetia</taxon>
        <taxon>Leptospirales</taxon>
        <taxon>Leptospiraceae</taxon>
        <taxon>Leptospira</taxon>
    </lineage>
</organism>